<feature type="transmembrane region" description="Helical" evidence="13">
    <location>
        <begin position="395"/>
        <end position="419"/>
    </location>
</feature>
<evidence type="ECO:0000313" key="16">
    <source>
        <dbReference type="EMBL" id="CAE7330621.1"/>
    </source>
</evidence>
<evidence type="ECO:0000256" key="6">
    <source>
        <dbReference type="ARBA" id="ARBA00022741"/>
    </source>
</evidence>
<dbReference type="Pfam" id="PF05222">
    <property type="entry name" value="AlaDh_PNT_N"/>
    <property type="match status" value="1"/>
</dbReference>
<dbReference type="InterPro" id="IPR007698">
    <property type="entry name" value="AlaDH/PNT_NAD(H)-bd"/>
</dbReference>
<keyword evidence="5 13" id="KW-0812">Transmembrane</keyword>
<evidence type="ECO:0000259" key="15">
    <source>
        <dbReference type="SMART" id="SM01003"/>
    </source>
</evidence>
<dbReference type="SMART" id="SM01003">
    <property type="entry name" value="AlaDh_PNT_N"/>
    <property type="match status" value="1"/>
</dbReference>
<feature type="domain" description="Alanine dehydrogenase/pyridine nucleotide transhydrogenase N-terminal" evidence="15">
    <location>
        <begin position="717"/>
        <end position="853"/>
    </location>
</feature>
<dbReference type="NCBIfam" id="NF006942">
    <property type="entry name" value="PRK09424.1"/>
    <property type="match status" value="1"/>
</dbReference>
<evidence type="ECO:0000256" key="3">
    <source>
        <dbReference type="ARBA" id="ARBA00022475"/>
    </source>
</evidence>
<gene>
    <name evidence="16" type="primary">pntB</name>
    <name evidence="16" type="ORF">SPIL2461_LOCUS7673</name>
</gene>
<keyword evidence="8" id="KW-1278">Translocase</keyword>
<dbReference type="InterPro" id="IPR024605">
    <property type="entry name" value="NADP_transhyd_a_C"/>
</dbReference>
<protein>
    <recommendedName>
        <fullName evidence="2">proton-translocating NAD(P)(+) transhydrogenase</fullName>
        <ecNumber evidence="2">7.1.1.1</ecNumber>
    </recommendedName>
</protein>
<evidence type="ECO:0000256" key="10">
    <source>
        <dbReference type="ARBA" id="ARBA00023027"/>
    </source>
</evidence>
<feature type="transmembrane region" description="Helical" evidence="13">
    <location>
        <begin position="246"/>
        <end position="264"/>
    </location>
</feature>
<evidence type="ECO:0000256" key="5">
    <source>
        <dbReference type="ARBA" id="ARBA00022692"/>
    </source>
</evidence>
<evidence type="ECO:0000256" key="9">
    <source>
        <dbReference type="ARBA" id="ARBA00022989"/>
    </source>
</evidence>
<keyword evidence="7" id="KW-0521">NADP</keyword>
<dbReference type="PANTHER" id="PTHR10160">
    <property type="entry name" value="NAD(P) TRANSHYDROGENASE"/>
    <property type="match status" value="1"/>
</dbReference>
<comment type="caution">
    <text evidence="16">The sequence shown here is derived from an EMBL/GenBank/DDBJ whole genome shotgun (WGS) entry which is preliminary data.</text>
</comment>
<dbReference type="FunFam" id="3.40.50.1220:FF:000002">
    <property type="entry name" value="NAD(P) transhydrogenase subunit beta"/>
    <property type="match status" value="1"/>
</dbReference>
<evidence type="ECO:0000256" key="8">
    <source>
        <dbReference type="ARBA" id="ARBA00022967"/>
    </source>
</evidence>
<reference evidence="16" key="1">
    <citation type="submission" date="2021-02" db="EMBL/GenBank/DDBJ databases">
        <authorList>
            <person name="Dougan E. K."/>
            <person name="Rhodes N."/>
            <person name="Thang M."/>
            <person name="Chan C."/>
        </authorList>
    </citation>
    <scope>NUCLEOTIDE SEQUENCE</scope>
</reference>
<dbReference type="Proteomes" id="UP000649617">
    <property type="component" value="Unassembled WGS sequence"/>
</dbReference>
<feature type="transmembrane region" description="Helical" evidence="13">
    <location>
        <begin position="371"/>
        <end position="389"/>
    </location>
</feature>
<feature type="transmembrane region" description="Helical" evidence="13">
    <location>
        <begin position="1134"/>
        <end position="1153"/>
    </location>
</feature>
<organism evidence="16 17">
    <name type="scientific">Symbiodinium pilosum</name>
    <name type="common">Dinoflagellate</name>
    <dbReference type="NCBI Taxonomy" id="2952"/>
    <lineage>
        <taxon>Eukaryota</taxon>
        <taxon>Sar</taxon>
        <taxon>Alveolata</taxon>
        <taxon>Dinophyceae</taxon>
        <taxon>Suessiales</taxon>
        <taxon>Symbiodiniaceae</taxon>
        <taxon>Symbiodinium</taxon>
    </lineage>
</organism>
<evidence type="ECO:0000256" key="13">
    <source>
        <dbReference type="SAM" id="Phobius"/>
    </source>
</evidence>
<accession>A0A812NSZ7</accession>
<keyword evidence="10" id="KW-0520">NAD</keyword>
<dbReference type="InterPro" id="IPR034300">
    <property type="entry name" value="PNTB-like"/>
</dbReference>
<dbReference type="Gene3D" id="3.40.50.720">
    <property type="entry name" value="NAD(P)-binding Rossmann-like Domain"/>
    <property type="match status" value="2"/>
</dbReference>
<comment type="subcellular location">
    <subcellularLocation>
        <location evidence="1">Cell inner membrane</location>
        <topology evidence="1">Multi-pass membrane protein</topology>
    </subcellularLocation>
</comment>
<name>A0A812NSZ7_SYMPI</name>
<dbReference type="PANTHER" id="PTHR10160:SF19">
    <property type="entry name" value="PROTON-TRANSLOCATING NAD(P)(+) TRANSHYDROGENASE"/>
    <property type="match status" value="1"/>
</dbReference>
<keyword evidence="6" id="KW-0547">Nucleotide-binding</keyword>
<evidence type="ECO:0000256" key="12">
    <source>
        <dbReference type="ARBA" id="ARBA00048202"/>
    </source>
</evidence>
<keyword evidence="9 13" id="KW-1133">Transmembrane helix</keyword>
<keyword evidence="3" id="KW-1003">Cell membrane</keyword>
<dbReference type="GO" id="GO:0008750">
    <property type="term" value="F:proton-translocating NAD(P)+ transhydrogenase activity"/>
    <property type="evidence" value="ECO:0007669"/>
    <property type="project" value="UniProtKB-EC"/>
</dbReference>
<evidence type="ECO:0000259" key="14">
    <source>
        <dbReference type="SMART" id="SM01002"/>
    </source>
</evidence>
<dbReference type="NCBIfam" id="TIGR00561">
    <property type="entry name" value="pntA"/>
    <property type="match status" value="1"/>
</dbReference>
<dbReference type="EC" id="7.1.1.1" evidence="2"/>
<evidence type="ECO:0000256" key="11">
    <source>
        <dbReference type="ARBA" id="ARBA00023136"/>
    </source>
</evidence>
<dbReference type="InterPro" id="IPR026255">
    <property type="entry name" value="NADP_transhyd_a"/>
</dbReference>
<feature type="transmembrane region" description="Helical" evidence="13">
    <location>
        <begin position="1185"/>
        <end position="1205"/>
    </location>
</feature>
<evidence type="ECO:0000256" key="2">
    <source>
        <dbReference type="ARBA" id="ARBA00012943"/>
    </source>
</evidence>
<dbReference type="SUPFAM" id="SSF51735">
    <property type="entry name" value="NAD(P)-binding Rossmann-fold domains"/>
    <property type="match status" value="1"/>
</dbReference>
<evidence type="ECO:0000256" key="4">
    <source>
        <dbReference type="ARBA" id="ARBA00022519"/>
    </source>
</evidence>
<evidence type="ECO:0000256" key="7">
    <source>
        <dbReference type="ARBA" id="ARBA00022857"/>
    </source>
</evidence>
<feature type="transmembrane region" description="Helical" evidence="13">
    <location>
        <begin position="1211"/>
        <end position="1233"/>
    </location>
</feature>
<keyword evidence="17" id="KW-1185">Reference proteome</keyword>
<dbReference type="GO" id="GO:0006740">
    <property type="term" value="P:NADPH regeneration"/>
    <property type="evidence" value="ECO:0007669"/>
    <property type="project" value="TreeGrafter"/>
</dbReference>
<dbReference type="AlphaFoldDB" id="A0A812NSZ7"/>
<dbReference type="Pfam" id="PF12769">
    <property type="entry name" value="PNTB_4TM"/>
    <property type="match status" value="1"/>
</dbReference>
<dbReference type="OrthoDB" id="37244at2759"/>
<dbReference type="GO" id="GO:0005886">
    <property type="term" value="C:plasma membrane"/>
    <property type="evidence" value="ECO:0007669"/>
    <property type="project" value="UniProtKB-SubCell"/>
</dbReference>
<dbReference type="InterPro" id="IPR029035">
    <property type="entry name" value="DHS-like_NAD/FAD-binding_dom"/>
</dbReference>
<dbReference type="CDD" id="cd05304">
    <property type="entry name" value="Rubrum_tdh"/>
    <property type="match status" value="1"/>
</dbReference>
<dbReference type="SUPFAM" id="SSF52467">
    <property type="entry name" value="DHS-like NAD/FAD-binding domain"/>
    <property type="match status" value="1"/>
</dbReference>
<dbReference type="GO" id="GO:0050661">
    <property type="term" value="F:NADP binding"/>
    <property type="evidence" value="ECO:0007669"/>
    <property type="project" value="TreeGrafter"/>
</dbReference>
<keyword evidence="11 13" id="KW-0472">Membrane</keyword>
<dbReference type="SMART" id="SM01002">
    <property type="entry name" value="AlaDh_PNT_C"/>
    <property type="match status" value="1"/>
</dbReference>
<dbReference type="InterPro" id="IPR036291">
    <property type="entry name" value="NAD(P)-bd_dom_sf"/>
</dbReference>
<proteinExistence type="predicted"/>
<dbReference type="SUPFAM" id="SSF52283">
    <property type="entry name" value="Formate/glycerate dehydrogenase catalytic domain-like"/>
    <property type="match status" value="1"/>
</dbReference>
<dbReference type="EMBL" id="CAJNIZ010012169">
    <property type="protein sequence ID" value="CAE7330621.1"/>
    <property type="molecule type" value="Genomic_DNA"/>
</dbReference>
<comment type="catalytic activity">
    <reaction evidence="12">
        <text>NAD(+) + NADPH + H(+)(in) = NADH + NADP(+) + H(+)(out)</text>
        <dbReference type="Rhea" id="RHEA:47992"/>
        <dbReference type="ChEBI" id="CHEBI:15378"/>
        <dbReference type="ChEBI" id="CHEBI:57540"/>
        <dbReference type="ChEBI" id="CHEBI:57783"/>
        <dbReference type="ChEBI" id="CHEBI:57945"/>
        <dbReference type="ChEBI" id="CHEBI:58349"/>
        <dbReference type="EC" id="7.1.1.1"/>
    </reaction>
</comment>
<feature type="transmembrane region" description="Helical" evidence="13">
    <location>
        <begin position="300"/>
        <end position="320"/>
    </location>
</feature>
<sequence length="1255" mass="131267">MAAFGDFFGQVGGTMKPTEQLRFTLRREQGLEVRSRRSCMSFGQMTLSATALGDTMLPRFRETYLYRCYERNVRSSDVLPNSEPEDEELDLSQIRVQSTPQQLSLRIPACPSALPATKMAGSTEYEVVSVSYVSTCITCLEVLNAWASAAMKSLAGLAGQRRFKKERDAAAKVLQASSSHQVACRWSKHFKHLAEGAASTLLCGRLGGVGSIDAFLEESEKSLATSAVMFIGSIKGLNKHSTAREGNYMGMVATALGILSVLLSPGFHSAHIRFFLTFLAAGGVGYGIASNVKMEDMPQLVAAFHSFVGLAAVFAGFASYSNVANPYTVMKALETAIGIAIGSLTFTGSVVAAGKLHELIPGKPIILPQRWLLNGAAVGGSAVLTALFLNPATYASHAGAALLLANTAIWGFLGVNMVLPIGGADMPVVVSLLNAFSGLATSAAGFMLSNDLLTISGALIASSGTLLSDIMCRGINRSMYNVLLGGFGTDAGSSSAAAAATGGRENVSEVSAVGFVGMLFGAKKVVIVPGYGLAVARCQQKLAEIVAMLRRHNVTVHFAIHPVAGRMPGHMNVLLAEADVPYDIVKEMDEINAELPTYDVGIVVGANDIVNPATQDDPSSPIYGMPAIEIWKCKQCVVLKRSMGTGYSGVDNPLFYLSNVKMLFGDAKQSMDSISSCLEDSHDRFTAAAGASSSGDQHDATQGAEPEVFPEALRVIGILRERIPGEARVSFAPSAVAKLRRMGFSILLEAGAGTAAGFTDEEYTRHGGVQVAESSVEVLKQADIIFKVTEPLLDEVQMLQGTQTMVGFWNMYGTQELLAALAQTSASVLNLALVPRVSRAQKLDALTSMANIAGYRAILDAFARFPRFSRAGSTAFGSVPPAKVFVIGAGVAGLSAIATAHSLGCKVFANDVRDAAREQVESMGAQFIAVDAQGIAGEGAGGYATVMGEDFTRAQLATYARVVPDMDVIVTTAMIPNRAAPELITSEMVASMRKGSVIIDLAAQTGGNCVYTEQNKAVVTPNGVTVVGETNYPSQMASQSSEMLGSNFTALLEVLGGAEGFGGEHWDDPVVKPAIVARGSAVVWDPNPPRPPAPPAAAEGNGIGGFGGASPVPPPPPAEANAVIAWIQEHKDELALGVGAAVVLGLGLAVDIPEAEVTHLGYFVLSCLIGNFTVAGVTPALHTPLISVTNAISGIIVVGGMLQLSGPVLSARVGCALAAVFLSSVNIVGGFAVTARMLDMFREDANPKKALAERS</sequence>
<evidence type="ECO:0000313" key="17">
    <source>
        <dbReference type="Proteomes" id="UP000649617"/>
    </source>
</evidence>
<dbReference type="Gene3D" id="3.40.50.1220">
    <property type="entry name" value="TPP-binding domain"/>
    <property type="match status" value="1"/>
</dbReference>
<evidence type="ECO:0000256" key="1">
    <source>
        <dbReference type="ARBA" id="ARBA00004429"/>
    </source>
</evidence>
<keyword evidence="4" id="KW-0997">Cell inner membrane</keyword>
<feature type="domain" description="Alanine dehydrogenase/pyridine nucleotide transhydrogenase NAD(H)-binding" evidence="14">
    <location>
        <begin position="862"/>
        <end position="1028"/>
    </location>
</feature>
<feature type="transmembrane region" description="Helical" evidence="13">
    <location>
        <begin position="1159"/>
        <end position="1178"/>
    </location>
</feature>
<dbReference type="Pfam" id="PF01262">
    <property type="entry name" value="AlaDh_PNT_C"/>
    <property type="match status" value="1"/>
</dbReference>
<dbReference type="Pfam" id="PF02233">
    <property type="entry name" value="PNTB"/>
    <property type="match status" value="1"/>
</dbReference>
<feature type="transmembrane region" description="Helical" evidence="13">
    <location>
        <begin position="270"/>
        <end position="288"/>
    </location>
</feature>
<dbReference type="InterPro" id="IPR007886">
    <property type="entry name" value="AlaDH/PNT_N"/>
</dbReference>
<feature type="transmembrane region" description="Helical" evidence="13">
    <location>
        <begin position="332"/>
        <end position="351"/>
    </location>
</feature>